<organism evidence="2 3">
    <name type="scientific">Stieleria marina</name>
    <dbReference type="NCBI Taxonomy" id="1930275"/>
    <lineage>
        <taxon>Bacteria</taxon>
        <taxon>Pseudomonadati</taxon>
        <taxon>Planctomycetota</taxon>
        <taxon>Planctomycetia</taxon>
        <taxon>Pirellulales</taxon>
        <taxon>Pirellulaceae</taxon>
        <taxon>Stieleria</taxon>
    </lineage>
</organism>
<proteinExistence type="predicted"/>
<keyword evidence="3" id="KW-1185">Reference proteome</keyword>
<reference evidence="2 3" key="1">
    <citation type="submission" date="2019-02" db="EMBL/GenBank/DDBJ databases">
        <title>Deep-cultivation of Planctomycetes and their phenomic and genomic characterization uncovers novel biology.</title>
        <authorList>
            <person name="Wiegand S."/>
            <person name="Jogler M."/>
            <person name="Boedeker C."/>
            <person name="Pinto D."/>
            <person name="Vollmers J."/>
            <person name="Rivas-Marin E."/>
            <person name="Kohn T."/>
            <person name="Peeters S.H."/>
            <person name="Heuer A."/>
            <person name="Rast P."/>
            <person name="Oberbeckmann S."/>
            <person name="Bunk B."/>
            <person name="Jeske O."/>
            <person name="Meyerdierks A."/>
            <person name="Storesund J.E."/>
            <person name="Kallscheuer N."/>
            <person name="Luecker S."/>
            <person name="Lage O.M."/>
            <person name="Pohl T."/>
            <person name="Merkel B.J."/>
            <person name="Hornburger P."/>
            <person name="Mueller R.-W."/>
            <person name="Bruemmer F."/>
            <person name="Labrenz M."/>
            <person name="Spormann A.M."/>
            <person name="Op den Camp H."/>
            <person name="Overmann J."/>
            <person name="Amann R."/>
            <person name="Jetten M.S.M."/>
            <person name="Mascher T."/>
            <person name="Medema M.H."/>
            <person name="Devos D.P."/>
            <person name="Kaster A.-K."/>
            <person name="Ovreas L."/>
            <person name="Rohde M."/>
            <person name="Galperin M.Y."/>
            <person name="Jogler C."/>
        </authorList>
    </citation>
    <scope>NUCLEOTIDE SEQUENCE [LARGE SCALE GENOMIC DNA]</scope>
    <source>
        <strain evidence="2 3">K23_9</strain>
    </source>
</reference>
<dbReference type="OrthoDB" id="278757at2"/>
<feature type="chain" id="PRO_5021995760" evidence="1">
    <location>
        <begin position="23"/>
        <end position="132"/>
    </location>
</feature>
<feature type="signal peptide" evidence="1">
    <location>
        <begin position="1"/>
        <end position="22"/>
    </location>
</feature>
<sequence length="132" mass="14543" precursor="true">MRNLILALAAVGILTVSSSVMAQSPEHSIVDSATQPIVDGVQSDVAMPAPVADHQVMEQPMVAQPIDQQVMTQGEHAMVAQPMAAQPMVVHQHQPAHVHYHRRPAKKQNVFGKLLEMERKKNAWLKKTFLGK</sequence>
<name>A0A517P3B6_9BACT</name>
<protein>
    <submittedName>
        <fullName evidence="2">Uncharacterized protein</fullName>
    </submittedName>
</protein>
<evidence type="ECO:0000313" key="3">
    <source>
        <dbReference type="Proteomes" id="UP000319817"/>
    </source>
</evidence>
<evidence type="ECO:0000313" key="2">
    <source>
        <dbReference type="EMBL" id="QDT13869.1"/>
    </source>
</evidence>
<gene>
    <name evidence="2" type="ORF">K239x_58890</name>
</gene>
<dbReference type="RefSeq" id="WP_145421778.1">
    <property type="nucleotide sequence ID" value="NZ_CP036526.1"/>
</dbReference>
<dbReference type="Proteomes" id="UP000319817">
    <property type="component" value="Chromosome"/>
</dbReference>
<dbReference type="AlphaFoldDB" id="A0A517P3B6"/>
<keyword evidence="1" id="KW-0732">Signal</keyword>
<dbReference type="EMBL" id="CP036526">
    <property type="protein sequence ID" value="QDT13869.1"/>
    <property type="molecule type" value="Genomic_DNA"/>
</dbReference>
<accession>A0A517P3B6</accession>
<evidence type="ECO:0000256" key="1">
    <source>
        <dbReference type="SAM" id="SignalP"/>
    </source>
</evidence>